<evidence type="ECO:0000313" key="3">
    <source>
        <dbReference type="EMBL" id="RPD38082.1"/>
    </source>
</evidence>
<accession>A0A3N4M4P1</accession>
<keyword evidence="4" id="KW-1185">Reference proteome</keyword>
<evidence type="ECO:0000259" key="2">
    <source>
        <dbReference type="Pfam" id="PF08327"/>
    </source>
</evidence>
<dbReference type="Pfam" id="PF08327">
    <property type="entry name" value="AHSA1"/>
    <property type="match status" value="1"/>
</dbReference>
<dbReference type="InterPro" id="IPR013538">
    <property type="entry name" value="ASHA1/2-like_C"/>
</dbReference>
<sequence>MQEKSNSFRQEGNQLIHTRLLDAPRELVWEVWTQPEHLKKWWGPDGFTITNHSMEVQPGKYWRFIMHGDGMNYDNKVQYLEVVEPSLLVYQHGDEQDTISFKVYVSFEEVDGKTLLTMRSVFASEELIAELNRKVNATERGKETLNKMEKYIREQIQKQQG</sequence>
<gene>
    <name evidence="3" type="ORF">EG028_26560</name>
</gene>
<evidence type="ECO:0000256" key="1">
    <source>
        <dbReference type="ARBA" id="ARBA00006817"/>
    </source>
</evidence>
<dbReference type="RefSeq" id="WP_120519285.1">
    <property type="nucleotide sequence ID" value="NZ_QXZY01000017.1"/>
</dbReference>
<dbReference type="SUPFAM" id="SSF55961">
    <property type="entry name" value="Bet v1-like"/>
    <property type="match status" value="1"/>
</dbReference>
<feature type="domain" description="Activator of Hsp90 ATPase homologue 1/2-like C-terminal" evidence="2">
    <location>
        <begin position="22"/>
        <end position="152"/>
    </location>
</feature>
<dbReference type="Gene3D" id="3.30.530.20">
    <property type="match status" value="1"/>
</dbReference>
<name>A0A3N4M4P1_9BACT</name>
<dbReference type="InterPro" id="IPR023393">
    <property type="entry name" value="START-like_dom_sf"/>
</dbReference>
<dbReference type="AlphaFoldDB" id="A0A3N4M4P1"/>
<comment type="caution">
    <text evidence="3">The sequence shown here is derived from an EMBL/GenBank/DDBJ whole genome shotgun (WGS) entry which is preliminary data.</text>
</comment>
<dbReference type="EMBL" id="RMBX01000018">
    <property type="protein sequence ID" value="RPD38082.1"/>
    <property type="molecule type" value="Genomic_DNA"/>
</dbReference>
<comment type="similarity">
    <text evidence="1">Belongs to the AHA1 family.</text>
</comment>
<dbReference type="OrthoDB" id="384974at2"/>
<proteinExistence type="inferred from homology"/>
<protein>
    <submittedName>
        <fullName evidence="3">ATPase</fullName>
    </submittedName>
</protein>
<evidence type="ECO:0000313" key="4">
    <source>
        <dbReference type="Proteomes" id="UP000279089"/>
    </source>
</evidence>
<reference evidence="4" key="1">
    <citation type="submission" date="2018-11" db="EMBL/GenBank/DDBJ databases">
        <title>Chitinophaga lutea sp.nov., isolate from arsenic contaminated soil.</title>
        <authorList>
            <person name="Zong Y."/>
        </authorList>
    </citation>
    <scope>NUCLEOTIDE SEQUENCE [LARGE SCALE GENOMIC DNA]</scope>
    <source>
        <strain evidence="4">YLT18</strain>
    </source>
</reference>
<organism evidence="3 4">
    <name type="scientific">Chitinophaga barathri</name>
    <dbReference type="NCBI Taxonomy" id="1647451"/>
    <lineage>
        <taxon>Bacteria</taxon>
        <taxon>Pseudomonadati</taxon>
        <taxon>Bacteroidota</taxon>
        <taxon>Chitinophagia</taxon>
        <taxon>Chitinophagales</taxon>
        <taxon>Chitinophagaceae</taxon>
        <taxon>Chitinophaga</taxon>
    </lineage>
</organism>
<dbReference type="Proteomes" id="UP000279089">
    <property type="component" value="Unassembled WGS sequence"/>
</dbReference>